<evidence type="ECO:0000256" key="6">
    <source>
        <dbReference type="ARBA" id="ARBA00023054"/>
    </source>
</evidence>
<dbReference type="Gene3D" id="3.40.50.300">
    <property type="entry name" value="P-loop containing nucleotide triphosphate hydrolases"/>
    <property type="match status" value="1"/>
</dbReference>
<organism evidence="9 10">
    <name type="scientific">Solanum tuberosum</name>
    <name type="common">Potato</name>
    <dbReference type="NCBI Taxonomy" id="4113"/>
    <lineage>
        <taxon>Eukaryota</taxon>
        <taxon>Viridiplantae</taxon>
        <taxon>Streptophyta</taxon>
        <taxon>Embryophyta</taxon>
        <taxon>Tracheophyta</taxon>
        <taxon>Spermatophyta</taxon>
        <taxon>Magnoliopsida</taxon>
        <taxon>eudicotyledons</taxon>
        <taxon>Gunneridae</taxon>
        <taxon>Pentapetalae</taxon>
        <taxon>asterids</taxon>
        <taxon>lamiids</taxon>
        <taxon>Solanales</taxon>
        <taxon>Solanaceae</taxon>
        <taxon>Solanoideae</taxon>
        <taxon>Solaneae</taxon>
        <taxon>Solanum</taxon>
    </lineage>
</organism>
<dbReference type="InterPro" id="IPR042197">
    <property type="entry name" value="Apaf_helical"/>
</dbReference>
<dbReference type="InterPro" id="IPR001611">
    <property type="entry name" value="Leu-rich_rpt"/>
</dbReference>
<dbReference type="InterPro" id="IPR032675">
    <property type="entry name" value="LRR_dom_sf"/>
</dbReference>
<dbReference type="InterPro" id="IPR003591">
    <property type="entry name" value="Leu-rich_rpt_typical-subtyp"/>
</dbReference>
<dbReference type="Gene3D" id="3.40.50.10140">
    <property type="entry name" value="Toll/interleukin-1 receptor homology (TIR) domain"/>
    <property type="match status" value="1"/>
</dbReference>
<keyword evidence="3" id="KW-0677">Repeat</keyword>
<evidence type="ECO:0000256" key="1">
    <source>
        <dbReference type="ARBA" id="ARBA00004170"/>
    </source>
</evidence>
<dbReference type="EnsemblPlants" id="PGSC0003DMT400043719">
    <property type="protein sequence ID" value="PGSC0003DMT400043719"/>
    <property type="gene ID" value="PGSC0003DMG402016979"/>
</dbReference>
<dbReference type="InterPro" id="IPR000157">
    <property type="entry name" value="TIR_dom"/>
</dbReference>
<dbReference type="SUPFAM" id="SSF52540">
    <property type="entry name" value="P-loop containing nucleoside triphosphate hydrolases"/>
    <property type="match status" value="1"/>
</dbReference>
<dbReference type="PRINTS" id="PR00364">
    <property type="entry name" value="DISEASERSIST"/>
</dbReference>
<keyword evidence="6" id="KW-0175">Coiled coil</keyword>
<dbReference type="Pfam" id="PF23282">
    <property type="entry name" value="WHD_ROQ1"/>
    <property type="match status" value="1"/>
</dbReference>
<dbReference type="Gramene" id="PGSC0003DMT400043719">
    <property type="protein sequence ID" value="PGSC0003DMT400043719"/>
    <property type="gene ID" value="PGSC0003DMG402016979"/>
</dbReference>
<dbReference type="PANTHER" id="PTHR11017">
    <property type="entry name" value="LEUCINE-RICH REPEAT-CONTAINING PROTEIN"/>
    <property type="match status" value="1"/>
</dbReference>
<dbReference type="SMART" id="SM00364">
    <property type="entry name" value="LRR_BAC"/>
    <property type="match status" value="3"/>
</dbReference>
<dbReference type="GO" id="GO:0016020">
    <property type="term" value="C:membrane"/>
    <property type="evidence" value="ECO:0007669"/>
    <property type="project" value="UniProtKB-SubCell"/>
</dbReference>
<dbReference type="GO" id="GO:0043531">
    <property type="term" value="F:ADP binding"/>
    <property type="evidence" value="ECO:0007669"/>
    <property type="project" value="InterPro"/>
</dbReference>
<dbReference type="FunCoup" id="M1BF44">
    <property type="interactions" value="10"/>
</dbReference>
<keyword evidence="7" id="KW-0472">Membrane</keyword>
<dbReference type="SUPFAM" id="SSF46785">
    <property type="entry name" value="Winged helix' DNA-binding domain"/>
    <property type="match status" value="1"/>
</dbReference>
<evidence type="ECO:0000256" key="3">
    <source>
        <dbReference type="ARBA" id="ARBA00022737"/>
    </source>
</evidence>
<dbReference type="InterPro" id="IPR027417">
    <property type="entry name" value="P-loop_NTPase"/>
</dbReference>
<dbReference type="Pfam" id="PF01582">
    <property type="entry name" value="TIR"/>
    <property type="match status" value="1"/>
</dbReference>
<evidence type="ECO:0000313" key="9">
    <source>
        <dbReference type="EnsemblPlants" id="PGSC0003DMT400043719"/>
    </source>
</evidence>
<dbReference type="Proteomes" id="UP000011115">
    <property type="component" value="Unassembled WGS sequence"/>
</dbReference>
<dbReference type="FunFam" id="3.40.50.10140:FF:000007">
    <property type="entry name" value="Disease resistance protein (TIR-NBS-LRR class)"/>
    <property type="match status" value="1"/>
</dbReference>
<dbReference type="GO" id="GO:0007165">
    <property type="term" value="P:signal transduction"/>
    <property type="evidence" value="ECO:0007669"/>
    <property type="project" value="InterPro"/>
</dbReference>
<feature type="domain" description="TIR" evidence="8">
    <location>
        <begin position="17"/>
        <end position="187"/>
    </location>
</feature>
<dbReference type="InParanoid" id="M1BF44"/>
<dbReference type="InterPro" id="IPR044974">
    <property type="entry name" value="Disease_R_plants"/>
</dbReference>
<keyword evidence="4" id="KW-0611">Plant defense</keyword>
<dbReference type="SUPFAM" id="SSF52047">
    <property type="entry name" value="RNI-like"/>
    <property type="match status" value="1"/>
</dbReference>
<dbReference type="InterPro" id="IPR036390">
    <property type="entry name" value="WH_DNA-bd_sf"/>
</dbReference>
<dbReference type="GO" id="GO:0006952">
    <property type="term" value="P:defense response"/>
    <property type="evidence" value="ECO:0007669"/>
    <property type="project" value="UniProtKB-KW"/>
</dbReference>
<reference evidence="10" key="1">
    <citation type="journal article" date="2011" name="Nature">
        <title>Genome sequence and analysis of the tuber crop potato.</title>
        <authorList>
            <consortium name="The Potato Genome Sequencing Consortium"/>
        </authorList>
    </citation>
    <scope>NUCLEOTIDE SEQUENCE [LARGE SCALE GENOMIC DNA]</scope>
    <source>
        <strain evidence="10">cv. DM1-3 516 R44</strain>
    </source>
</reference>
<dbReference type="InterPro" id="IPR058192">
    <property type="entry name" value="WHD_ROQ1-like"/>
</dbReference>
<keyword evidence="5" id="KW-0520">NAD</keyword>
<dbReference type="GO" id="GO:0005524">
    <property type="term" value="F:ATP binding"/>
    <property type="evidence" value="ECO:0007669"/>
    <property type="project" value="UniProtKB-KW"/>
</dbReference>
<dbReference type="SUPFAM" id="SSF52200">
    <property type="entry name" value="Toll/Interleukin receptor TIR domain"/>
    <property type="match status" value="1"/>
</dbReference>
<name>M1BF44_SOLTU</name>
<proteinExistence type="predicted"/>
<dbReference type="InterPro" id="IPR002182">
    <property type="entry name" value="NB-ARC"/>
</dbReference>
<evidence type="ECO:0000259" key="8">
    <source>
        <dbReference type="PROSITE" id="PS50104"/>
    </source>
</evidence>
<dbReference type="SUPFAM" id="SSF52058">
    <property type="entry name" value="L domain-like"/>
    <property type="match status" value="1"/>
</dbReference>
<evidence type="ECO:0000256" key="5">
    <source>
        <dbReference type="ARBA" id="ARBA00023027"/>
    </source>
</evidence>
<keyword evidence="10" id="KW-1185">Reference proteome</keyword>
<evidence type="ECO:0000256" key="2">
    <source>
        <dbReference type="ARBA" id="ARBA00022614"/>
    </source>
</evidence>
<dbReference type="PROSITE" id="PS50104">
    <property type="entry name" value="TIR"/>
    <property type="match status" value="1"/>
</dbReference>
<comment type="subcellular location">
    <subcellularLocation>
        <location evidence="1">Membrane</location>
        <topology evidence="1">Peripheral membrane protein</topology>
    </subcellularLocation>
</comment>
<dbReference type="Pfam" id="PF00560">
    <property type="entry name" value="LRR_1"/>
    <property type="match status" value="4"/>
</dbReference>
<keyword evidence="2" id="KW-0433">Leucine-rich repeat</keyword>
<dbReference type="ExpressionAtlas" id="M1BF44">
    <property type="expression patterns" value="baseline"/>
</dbReference>
<dbReference type="STRING" id="4113.M1BF44"/>
<dbReference type="PANTHER" id="PTHR11017:SF493">
    <property type="entry name" value="ADP-RIBOSYL CYCLASE_CYCLIC ADP-RIBOSE HYDROLASE"/>
    <property type="match status" value="1"/>
</dbReference>
<dbReference type="InterPro" id="IPR035897">
    <property type="entry name" value="Toll_tir_struct_dom_sf"/>
</dbReference>
<dbReference type="OMA" id="HIWDERE"/>
<protein>
    <submittedName>
        <fullName evidence="9">Bacterial spot disease resistance protein 4</fullName>
    </submittedName>
</protein>
<dbReference type="Gene3D" id="3.80.10.10">
    <property type="entry name" value="Ribonuclease Inhibitor"/>
    <property type="match status" value="3"/>
</dbReference>
<dbReference type="SMART" id="SM00369">
    <property type="entry name" value="LRR_TYP"/>
    <property type="match status" value="6"/>
</dbReference>
<dbReference type="PaxDb" id="4113-PGSC0003DMT400043719"/>
<evidence type="ECO:0000256" key="4">
    <source>
        <dbReference type="ARBA" id="ARBA00022821"/>
    </source>
</evidence>
<reference evidence="9" key="2">
    <citation type="submission" date="2015-06" db="UniProtKB">
        <authorList>
            <consortium name="EnsemblPlants"/>
        </authorList>
    </citation>
    <scope>IDENTIFICATION</scope>
    <source>
        <strain evidence="9">DM1-3 516 R44</strain>
    </source>
</reference>
<accession>M1BF44</accession>
<dbReference type="GO" id="GO:0051707">
    <property type="term" value="P:response to other organism"/>
    <property type="evidence" value="ECO:0007669"/>
    <property type="project" value="UniProtKB-ARBA"/>
</dbReference>
<dbReference type="HOGENOM" id="CLU_001561_1_2_1"/>
<dbReference type="eggNOG" id="ENOG502SIP6">
    <property type="taxonomic scope" value="Eukaryota"/>
</dbReference>
<evidence type="ECO:0000256" key="7">
    <source>
        <dbReference type="ARBA" id="ARBA00023136"/>
    </source>
</evidence>
<dbReference type="AlphaFoldDB" id="M1BF44"/>
<dbReference type="Gene3D" id="1.10.8.430">
    <property type="entry name" value="Helical domain of apoptotic protease-activating factors"/>
    <property type="match status" value="1"/>
</dbReference>
<dbReference type="Pfam" id="PF00931">
    <property type="entry name" value="NB-ARC"/>
    <property type="match status" value="1"/>
</dbReference>
<dbReference type="SMART" id="SM00255">
    <property type="entry name" value="TIR"/>
    <property type="match status" value="1"/>
</dbReference>
<evidence type="ECO:0000313" key="10">
    <source>
        <dbReference type="Proteomes" id="UP000011115"/>
    </source>
</evidence>
<sequence>MASSSSYASNSQYCPRWKYDVFLSFRGEDTRRNFTSHLYQGLDNRGIFTFLDDKRLEEGDSISEELVKAIEESQVAIIVFSKNYATSGWCLNELVKIMECKEKENGQTVIPVFCYVDPSHVRHQSESFAEAFVKHESRYKDDVEGMQKVQGWRNALTAAADLKGYDIRDGIEAEYIQQIVDHISSKLCKRAYSLSSLQGVVGINAHFGKLESLLQIEINDVRIVGIWGIGGVGKTTIAKAIFDTLSYQFKASCFLANVKENANYNQLHSLQNTLLSELLRKKDDYVNNKYDGKYMIQSRLCSKKVLIVLDDIDHGDHLEYLAGDVGWFGNGSRIVVTTRNRHLIEKDNPIYEVSTLPNEEAVQLFNQHAFRKEIPDERFMKFSLEVVNHAKGLPLALKVWGSLLHKKDLTQWRRTIDQIKKNPNSEIVEKLKISYDGLEREEKEIFLDIACFFRGFERKEVMQILESCDFGAECGLDVLVDKSLVFISKYNVIEMHDLIQDMGRYVVKMQKDSGEQSRLWDVEDFEDVMVNNTHLPSLRKLDLRDSERLIQTPDFTQMINLEYLDLRNCSDLEEVHRSLECCRKLIVLNLQRCKRLNKFPCVNVESLGSLILLHCSNLEKFPEIFGRMKPELEIKMSWSGLREIPSSIIQQYACHLTELSLSDMKKLVALPSSICQLKGLVKLDVSYCSKLESLPEEIGYLENLEELHASFTLISRPPSSIIRLNKLKILSFRLDLKPNSFATKESKYRVSFVFPRVNEGLRLLEILDLSYCNLTDGGLPEDIGCLSFLKKLNLRGNNFERLPQSIAQLGSLRSLDLSQCMSLKEFVGVNMAEGLWSLEILDLSYCNLIDGGLLEAIGCLSSLKELKLNRNNFERLPQSIAQLGSLRLLDLSECMRLKEFLGVKMAEGLRSLEILNLSYCNLIDGGLLEDIGYLSSLKFLYLIRNNFECLPQSIAQLGSLQFLDLSYCKRLKELPGFTGSAITWILWISVSAI</sequence>